<dbReference type="InterPro" id="IPR006976">
    <property type="entry name" value="VanZ-like"/>
</dbReference>
<evidence type="ECO:0000313" key="5">
    <source>
        <dbReference type="Proteomes" id="UP001589890"/>
    </source>
</evidence>
<evidence type="ECO:0000259" key="3">
    <source>
        <dbReference type="Pfam" id="PF04892"/>
    </source>
</evidence>
<accession>A0ABV6QVJ2</accession>
<gene>
    <name evidence="4" type="ORF">ACFFGN_28485</name>
</gene>
<keyword evidence="2" id="KW-0812">Transmembrane</keyword>
<sequence>MLEIYRGIPYLLDTWLVVTALALPVVAVSSRRIRHLPTRLGTLLLPASFGLILAATLSPTAQNFGAIGACGTSLTSRGALTTLQGVLNVLLFVPAAGLLAFVTGKPSLGISTGIGMSAGVEAVQSFIPVLGRSCQLHDLIANTLGALAGVGLASALLLVLRSPASPGLGGLSGRRSWRSAQAIAPPATVGHAAMLISRPRSGRHRRSTGQIVLRPAASPTASAARTAGSPALATVRTSRTR</sequence>
<dbReference type="Proteomes" id="UP001589890">
    <property type="component" value="Unassembled WGS sequence"/>
</dbReference>
<dbReference type="EMBL" id="JBHLTC010000037">
    <property type="protein sequence ID" value="MFC0628041.1"/>
    <property type="molecule type" value="Genomic_DNA"/>
</dbReference>
<feature type="region of interest" description="Disordered" evidence="1">
    <location>
        <begin position="214"/>
        <end position="241"/>
    </location>
</feature>
<dbReference type="Pfam" id="PF04892">
    <property type="entry name" value="VanZ"/>
    <property type="match status" value="1"/>
</dbReference>
<comment type="caution">
    <text evidence="4">The sequence shown here is derived from an EMBL/GenBank/DDBJ whole genome shotgun (WGS) entry which is preliminary data.</text>
</comment>
<evidence type="ECO:0000313" key="4">
    <source>
        <dbReference type="EMBL" id="MFC0628041.1"/>
    </source>
</evidence>
<feature type="domain" description="VanZ-like" evidence="3">
    <location>
        <begin position="15"/>
        <end position="155"/>
    </location>
</feature>
<feature type="transmembrane region" description="Helical" evidence="2">
    <location>
        <begin position="40"/>
        <end position="61"/>
    </location>
</feature>
<proteinExistence type="predicted"/>
<dbReference type="RefSeq" id="WP_380053514.1">
    <property type="nucleotide sequence ID" value="NZ_JBHLTC010000037.1"/>
</dbReference>
<feature type="transmembrane region" description="Helical" evidence="2">
    <location>
        <begin position="139"/>
        <end position="160"/>
    </location>
</feature>
<organism evidence="4 5">
    <name type="scientific">Kribbella deserti</name>
    <dbReference type="NCBI Taxonomy" id="1926257"/>
    <lineage>
        <taxon>Bacteria</taxon>
        <taxon>Bacillati</taxon>
        <taxon>Actinomycetota</taxon>
        <taxon>Actinomycetes</taxon>
        <taxon>Propionibacteriales</taxon>
        <taxon>Kribbellaceae</taxon>
        <taxon>Kribbella</taxon>
    </lineage>
</organism>
<keyword evidence="5" id="KW-1185">Reference proteome</keyword>
<evidence type="ECO:0000256" key="2">
    <source>
        <dbReference type="SAM" id="Phobius"/>
    </source>
</evidence>
<reference evidence="4 5" key="1">
    <citation type="submission" date="2024-09" db="EMBL/GenBank/DDBJ databases">
        <authorList>
            <person name="Sun Q."/>
            <person name="Mori K."/>
        </authorList>
    </citation>
    <scope>NUCLEOTIDE SEQUENCE [LARGE SCALE GENOMIC DNA]</scope>
    <source>
        <strain evidence="4 5">CGMCC 1.15906</strain>
    </source>
</reference>
<evidence type="ECO:0000256" key="1">
    <source>
        <dbReference type="SAM" id="MobiDB-lite"/>
    </source>
</evidence>
<feature type="compositionally biased region" description="Low complexity" evidence="1">
    <location>
        <begin position="214"/>
        <end position="234"/>
    </location>
</feature>
<keyword evidence="2" id="KW-1133">Transmembrane helix</keyword>
<keyword evidence="2" id="KW-0472">Membrane</keyword>
<name>A0ABV6QVJ2_9ACTN</name>
<feature type="transmembrane region" description="Helical" evidence="2">
    <location>
        <begin position="81"/>
        <end position="102"/>
    </location>
</feature>
<protein>
    <submittedName>
        <fullName evidence="4">VanZ family protein</fullName>
    </submittedName>
</protein>
<feature type="transmembrane region" description="Helical" evidence="2">
    <location>
        <begin position="12"/>
        <end position="28"/>
    </location>
</feature>